<name>A0A6M3LNU3_9ZZZZ</name>
<protein>
    <submittedName>
        <fullName evidence="1">Uncharacterized protein</fullName>
    </submittedName>
</protein>
<evidence type="ECO:0000313" key="1">
    <source>
        <dbReference type="EMBL" id="QJA96273.1"/>
    </source>
</evidence>
<organism evidence="1">
    <name type="scientific">viral metagenome</name>
    <dbReference type="NCBI Taxonomy" id="1070528"/>
    <lineage>
        <taxon>unclassified sequences</taxon>
        <taxon>metagenomes</taxon>
        <taxon>organismal metagenomes</taxon>
    </lineage>
</organism>
<reference evidence="1" key="1">
    <citation type="submission" date="2020-03" db="EMBL/GenBank/DDBJ databases">
        <title>The deep terrestrial virosphere.</title>
        <authorList>
            <person name="Holmfeldt K."/>
            <person name="Nilsson E."/>
            <person name="Simone D."/>
            <person name="Lopez-Fernandez M."/>
            <person name="Wu X."/>
            <person name="de Brujin I."/>
            <person name="Lundin D."/>
            <person name="Andersson A."/>
            <person name="Bertilsson S."/>
            <person name="Dopson M."/>
        </authorList>
    </citation>
    <scope>NUCLEOTIDE SEQUENCE</scope>
    <source>
        <strain evidence="1">MM415B04874</strain>
    </source>
</reference>
<sequence length="111" mass="11874">MLRTGFCVVHQDHVFPDDKDGGYCGAPNDPDRTEAHARDCRIVDAVMVPVDLDGIDLDASSLVISDLATAWWTAGAHQLESPAGEGDREYAVRWVKAVVRAALGIKEGGGV</sequence>
<dbReference type="EMBL" id="MT143384">
    <property type="protein sequence ID" value="QJA96273.1"/>
    <property type="molecule type" value="Genomic_DNA"/>
</dbReference>
<gene>
    <name evidence="1" type="ORF">MM415B04874_0010</name>
</gene>
<dbReference type="AlphaFoldDB" id="A0A6M3LNU3"/>
<proteinExistence type="predicted"/>
<accession>A0A6M3LNU3</accession>